<evidence type="ECO:0000256" key="1">
    <source>
        <dbReference type="ARBA" id="ARBA00004651"/>
    </source>
</evidence>
<comment type="subcellular location">
    <subcellularLocation>
        <location evidence="1">Cell membrane</location>
        <topology evidence="1">Multi-pass membrane protein</topology>
    </subcellularLocation>
</comment>
<reference evidence="10 11" key="1">
    <citation type="journal article" date="2016" name="Front. Microbiol.">
        <title>Comprehensive Phylogenetic Analysis of Bovine Non-aureus Staphylococci Species Based on Whole-Genome Sequencing.</title>
        <authorList>
            <person name="Naushad S."/>
            <person name="Barkema H.W."/>
            <person name="Luby C."/>
            <person name="Condas L.A."/>
            <person name="Nobrega D.B."/>
            <person name="Carson D.A."/>
            <person name="De Buck J."/>
        </authorList>
    </citation>
    <scope>NUCLEOTIDE SEQUENCE [LARGE SCALE GENOMIC DNA]</scope>
    <source>
        <strain evidence="10 11">SNUC 2993</strain>
    </source>
</reference>
<dbReference type="Pfam" id="PF13303">
    <property type="entry name" value="PTS_EIIC_2"/>
    <property type="match status" value="1"/>
</dbReference>
<keyword evidence="5 8" id="KW-0812">Transmembrane</keyword>
<evidence type="ECO:0000313" key="11">
    <source>
        <dbReference type="Proteomes" id="UP000240717"/>
    </source>
</evidence>
<dbReference type="AlphaFoldDB" id="A0A2T4PZ03"/>
<feature type="transmembrane region" description="Helical" evidence="8">
    <location>
        <begin position="208"/>
        <end position="229"/>
    </location>
</feature>
<evidence type="ECO:0000259" key="9">
    <source>
        <dbReference type="Pfam" id="PF13303"/>
    </source>
</evidence>
<evidence type="ECO:0000256" key="2">
    <source>
        <dbReference type="ARBA" id="ARBA00022448"/>
    </source>
</evidence>
<keyword evidence="7 8" id="KW-0472">Membrane</keyword>
<dbReference type="EMBL" id="PZEV01000032">
    <property type="protein sequence ID" value="PTI50335.1"/>
    <property type="molecule type" value="Genomic_DNA"/>
</dbReference>
<evidence type="ECO:0000256" key="6">
    <source>
        <dbReference type="ARBA" id="ARBA00022989"/>
    </source>
</evidence>
<proteinExistence type="predicted"/>
<evidence type="ECO:0000256" key="3">
    <source>
        <dbReference type="ARBA" id="ARBA00022475"/>
    </source>
</evidence>
<evidence type="ECO:0000256" key="7">
    <source>
        <dbReference type="ARBA" id="ARBA00023136"/>
    </source>
</evidence>
<gene>
    <name evidence="10" type="ORF">BU085_09320</name>
</gene>
<keyword evidence="6 8" id="KW-1133">Transmembrane helix</keyword>
<name>A0A2T4PZ03_STAWA</name>
<evidence type="ECO:0000313" key="10">
    <source>
        <dbReference type="EMBL" id="PTI50335.1"/>
    </source>
</evidence>
<evidence type="ECO:0000256" key="4">
    <source>
        <dbReference type="ARBA" id="ARBA00022597"/>
    </source>
</evidence>
<dbReference type="GO" id="GO:0008982">
    <property type="term" value="F:protein-N(PI)-phosphohistidine-sugar phosphotransferase activity"/>
    <property type="evidence" value="ECO:0007669"/>
    <property type="project" value="InterPro"/>
</dbReference>
<feature type="transmembrane region" description="Helical" evidence="8">
    <location>
        <begin position="235"/>
        <end position="252"/>
    </location>
</feature>
<feature type="transmembrane region" description="Helical" evidence="8">
    <location>
        <begin position="104"/>
        <end position="126"/>
    </location>
</feature>
<feature type="transmembrane region" description="Helical" evidence="8">
    <location>
        <begin position="313"/>
        <end position="331"/>
    </location>
</feature>
<feature type="transmembrane region" description="Helical" evidence="8">
    <location>
        <begin position="138"/>
        <end position="159"/>
    </location>
</feature>
<feature type="transmembrane region" description="Helical" evidence="8">
    <location>
        <begin position="12"/>
        <end position="31"/>
    </location>
</feature>
<feature type="transmembrane region" description="Helical" evidence="8">
    <location>
        <begin position="179"/>
        <end position="201"/>
    </location>
</feature>
<sequence length="354" mass="37493">MSKNSTKIGGKVFFSNILNAVGAGVVIALLPNALLGELLKFFKDGNELLETIFRLVTVIQSFMAFIVGVLAAHQFKFNGSGAAIVGSSAMLGSGAIIFNNQGIMIKGIGDIINIILVVMIACFLYLLFQGKLGSFEMIILPVLIPVVSGTIGLMTLPYVQVVTHTIGKVINSFTDLNPLTMSILISVTFSLLMVTPISLVAIATAIGLTGLGSGAANMGIVAACVTFLFGSLRVNSIGVNLVLLIGAAKMMIPVYLKHLIIAIPLIINGAIAGIIAYFIGIKGTPLSAGFGYTGLVGPINALNRMAGDQMTNIIMLVAGYFIIPFISAFVVHELCKKFIHSYNDEIYKFEIPKE</sequence>
<dbReference type="Proteomes" id="UP000240717">
    <property type="component" value="Unassembled WGS sequence"/>
</dbReference>
<accession>A0A2T4PZ03</accession>
<dbReference type="GO" id="GO:0005886">
    <property type="term" value="C:plasma membrane"/>
    <property type="evidence" value="ECO:0007669"/>
    <property type="project" value="UniProtKB-SubCell"/>
</dbReference>
<feature type="transmembrane region" description="Helical" evidence="8">
    <location>
        <begin position="51"/>
        <end position="72"/>
    </location>
</feature>
<dbReference type="InterPro" id="IPR003352">
    <property type="entry name" value="PTS_EIIC"/>
</dbReference>
<feature type="domain" description="Phosphotransferase system EIIC" evidence="9">
    <location>
        <begin position="16"/>
        <end position="348"/>
    </location>
</feature>
<protein>
    <recommendedName>
        <fullName evidence="9">Phosphotransferase system EIIC domain-containing protein</fullName>
    </recommendedName>
</protein>
<comment type="caution">
    <text evidence="10">The sequence shown here is derived from an EMBL/GenBank/DDBJ whole genome shotgun (WGS) entry which is preliminary data.</text>
</comment>
<dbReference type="GO" id="GO:0009401">
    <property type="term" value="P:phosphoenolpyruvate-dependent sugar phosphotransferase system"/>
    <property type="evidence" value="ECO:0007669"/>
    <property type="project" value="InterPro"/>
</dbReference>
<organism evidence="10 11">
    <name type="scientific">Staphylococcus warneri</name>
    <dbReference type="NCBI Taxonomy" id="1292"/>
    <lineage>
        <taxon>Bacteria</taxon>
        <taxon>Bacillati</taxon>
        <taxon>Bacillota</taxon>
        <taxon>Bacilli</taxon>
        <taxon>Bacillales</taxon>
        <taxon>Staphylococcaceae</taxon>
        <taxon>Staphylococcus</taxon>
    </lineage>
</organism>
<keyword evidence="3" id="KW-1003">Cell membrane</keyword>
<feature type="transmembrane region" description="Helical" evidence="8">
    <location>
        <begin position="259"/>
        <end position="279"/>
    </location>
</feature>
<evidence type="ECO:0000256" key="5">
    <source>
        <dbReference type="ARBA" id="ARBA00022692"/>
    </source>
</evidence>
<feature type="transmembrane region" description="Helical" evidence="8">
    <location>
        <begin position="79"/>
        <end position="98"/>
    </location>
</feature>
<dbReference type="RefSeq" id="WP_107533118.1">
    <property type="nucleotide sequence ID" value="NZ_PZEV01000032.1"/>
</dbReference>
<keyword evidence="2" id="KW-0813">Transport</keyword>
<keyword evidence="4" id="KW-0762">Sugar transport</keyword>
<dbReference type="STRING" id="1194526.A284_04690"/>
<evidence type="ECO:0000256" key="8">
    <source>
        <dbReference type="SAM" id="Phobius"/>
    </source>
</evidence>